<keyword evidence="4" id="KW-1185">Reference proteome</keyword>
<evidence type="ECO:0000259" key="2">
    <source>
        <dbReference type="Pfam" id="PF02780"/>
    </source>
</evidence>
<proteinExistence type="predicted"/>
<dbReference type="Proteomes" id="UP001524460">
    <property type="component" value="Unassembled WGS sequence"/>
</dbReference>
<feature type="domain" description="Transketolase C-terminal" evidence="2">
    <location>
        <begin position="5"/>
        <end position="68"/>
    </location>
</feature>
<dbReference type="SUPFAM" id="SSF52922">
    <property type="entry name" value="TK C-terminal domain-like"/>
    <property type="match status" value="1"/>
</dbReference>
<comment type="caution">
    <text evidence="3">The sequence shown here is derived from an EMBL/GenBank/DDBJ whole genome shotgun (WGS) entry which is preliminary data.</text>
</comment>
<dbReference type="InterPro" id="IPR009014">
    <property type="entry name" value="Transketo_C/PFOR_II"/>
</dbReference>
<dbReference type="EMBL" id="JANEYT010000046">
    <property type="protein sequence ID" value="MCQ1059810.1"/>
    <property type="molecule type" value="Genomic_DNA"/>
</dbReference>
<accession>A0ABT1N4Z0</accession>
<gene>
    <name evidence="3" type="ORF">NHN17_17315</name>
</gene>
<dbReference type="Gene3D" id="3.40.50.920">
    <property type="match status" value="1"/>
</dbReference>
<keyword evidence="1" id="KW-0786">Thiamine pyrophosphate</keyword>
<evidence type="ECO:0000313" key="4">
    <source>
        <dbReference type="Proteomes" id="UP001524460"/>
    </source>
</evidence>
<evidence type="ECO:0000256" key="1">
    <source>
        <dbReference type="ARBA" id="ARBA00023052"/>
    </source>
</evidence>
<reference evidence="3 4" key="1">
    <citation type="submission" date="2022-07" db="EMBL/GenBank/DDBJ databases">
        <title>Photobacterium pectinilyticum sp. nov., a marine bacterium isolated from surface seawater of Qingdao offshore.</title>
        <authorList>
            <person name="Wang X."/>
        </authorList>
    </citation>
    <scope>NUCLEOTIDE SEQUENCE [LARGE SCALE GENOMIC DNA]</scope>
    <source>
        <strain evidence="3 4">ZSDE20</strain>
    </source>
</reference>
<protein>
    <recommendedName>
        <fullName evidence="2">Transketolase C-terminal domain-containing protein</fullName>
    </recommendedName>
</protein>
<evidence type="ECO:0000313" key="3">
    <source>
        <dbReference type="EMBL" id="MCQ1059810.1"/>
    </source>
</evidence>
<organism evidence="3 4">
    <name type="scientific">Photobacterium pectinilyticum</name>
    <dbReference type="NCBI Taxonomy" id="2906793"/>
    <lineage>
        <taxon>Bacteria</taxon>
        <taxon>Pseudomonadati</taxon>
        <taxon>Pseudomonadota</taxon>
        <taxon>Gammaproteobacteria</taxon>
        <taxon>Vibrionales</taxon>
        <taxon>Vibrionaceae</taxon>
        <taxon>Photobacterium</taxon>
    </lineage>
</organism>
<dbReference type="RefSeq" id="WP_255043924.1">
    <property type="nucleotide sequence ID" value="NZ_JANEYT010000046.1"/>
</dbReference>
<sequence>MTRTKKTGRVIVAEGHQQRNGMAYEIATRMAKAGISARFDHIGLNDTFAESGAYPMLLDKYGLSAKHIIDAASAMLVKSASQKFTNQPAHQQAQGVTNV</sequence>
<name>A0ABT1N4Z0_9GAMM</name>
<dbReference type="Pfam" id="PF02780">
    <property type="entry name" value="Transketolase_C"/>
    <property type="match status" value="1"/>
</dbReference>
<dbReference type="InterPro" id="IPR033248">
    <property type="entry name" value="Transketolase_C"/>
</dbReference>